<reference evidence="1" key="2">
    <citation type="journal article" date="2015" name="Fish Shellfish Immunol.">
        <title>Early steps in the European eel (Anguilla anguilla)-Vibrio vulnificus interaction in the gills: Role of the RtxA13 toxin.</title>
        <authorList>
            <person name="Callol A."/>
            <person name="Pajuelo D."/>
            <person name="Ebbesson L."/>
            <person name="Teles M."/>
            <person name="MacKenzie S."/>
            <person name="Amaro C."/>
        </authorList>
    </citation>
    <scope>NUCLEOTIDE SEQUENCE</scope>
</reference>
<dbReference type="EMBL" id="GBXM01046493">
    <property type="protein sequence ID" value="JAH62084.1"/>
    <property type="molecule type" value="Transcribed_RNA"/>
</dbReference>
<name>A0A0E9U843_ANGAN</name>
<organism evidence="1">
    <name type="scientific">Anguilla anguilla</name>
    <name type="common">European freshwater eel</name>
    <name type="synonym">Muraena anguilla</name>
    <dbReference type="NCBI Taxonomy" id="7936"/>
    <lineage>
        <taxon>Eukaryota</taxon>
        <taxon>Metazoa</taxon>
        <taxon>Chordata</taxon>
        <taxon>Craniata</taxon>
        <taxon>Vertebrata</taxon>
        <taxon>Euteleostomi</taxon>
        <taxon>Actinopterygii</taxon>
        <taxon>Neopterygii</taxon>
        <taxon>Teleostei</taxon>
        <taxon>Anguilliformes</taxon>
        <taxon>Anguillidae</taxon>
        <taxon>Anguilla</taxon>
    </lineage>
</organism>
<evidence type="ECO:0000313" key="1">
    <source>
        <dbReference type="EMBL" id="JAH62084.1"/>
    </source>
</evidence>
<reference evidence="1" key="1">
    <citation type="submission" date="2014-11" db="EMBL/GenBank/DDBJ databases">
        <authorList>
            <person name="Amaro Gonzalez C."/>
        </authorList>
    </citation>
    <scope>NUCLEOTIDE SEQUENCE</scope>
</reference>
<protein>
    <submittedName>
        <fullName evidence="1">Uncharacterized protein</fullName>
    </submittedName>
</protein>
<accession>A0A0E9U843</accession>
<sequence length="12" mass="1396">MFCLLGKKKTNI</sequence>
<proteinExistence type="predicted"/>